<evidence type="ECO:0000313" key="2">
    <source>
        <dbReference type="Proteomes" id="UP000826212"/>
    </source>
</evidence>
<keyword evidence="2" id="KW-1185">Reference proteome</keyword>
<evidence type="ECO:0000313" key="1">
    <source>
        <dbReference type="EMBL" id="QZE14810.1"/>
    </source>
</evidence>
<accession>A0AC61NNY8</accession>
<gene>
    <name evidence="1" type="ORF">K4L44_02815</name>
</gene>
<dbReference type="EMBL" id="CP081303">
    <property type="protein sequence ID" value="QZE14810.1"/>
    <property type="molecule type" value="Genomic_DNA"/>
</dbReference>
<organism evidence="1 2">
    <name type="scientific">Halosquirtibacter laminarini</name>
    <dbReference type="NCBI Taxonomy" id="3374600"/>
    <lineage>
        <taxon>Bacteria</taxon>
        <taxon>Pseudomonadati</taxon>
        <taxon>Bacteroidota</taxon>
        <taxon>Bacteroidia</taxon>
        <taxon>Marinilabiliales</taxon>
        <taxon>Prolixibacteraceae</taxon>
        <taxon>Halosquirtibacter</taxon>
    </lineage>
</organism>
<reference evidence="1" key="1">
    <citation type="submission" date="2021-08" db="EMBL/GenBank/DDBJ databases">
        <title>Novel anaerobic bacterium isolated from sea squirt in East Sea, Republic of Korea.</title>
        <authorList>
            <person name="Nguyen T.H."/>
            <person name="Li Z."/>
            <person name="Lee Y.-J."/>
            <person name="Ko J."/>
            <person name="Kim S.-G."/>
        </authorList>
    </citation>
    <scope>NUCLEOTIDE SEQUENCE</scope>
    <source>
        <strain evidence="1">KCTC 25031</strain>
    </source>
</reference>
<sequence>MEKNRRIEVVDALRGMAIFSILLLHCSNHFLYGVMPTSTTHWGQVCDQIVKQFLYFLFEGKMYGVFAVLFGFTFGLQYYKAVSCHVDFRWTFLWRILLLSLFGVLNAAFFSGGDPLVFMAIVAVFLPFIAKLNTRTLLCIALFFLLQPFELFQGINHYIGLGYTFPKNTGKLYETLGMAVENSSFMSMAKVNMTLGLKACLTWAVEYGRAAQTASLYIVGFLFCRYSLFENLKSRFWNRLFLFSLVSVAILFCVKGATSLYDSIATALGMWYNYAFILLWISTFVILYRGKWFRQLTGLFQIYGRMSLTNFVSQSMIGTFLFYPYGLNLASQCGLSCSVVLGACIALVQMFVSYWVLRRFKQGPLEYVWHRATYFLSS</sequence>
<dbReference type="Proteomes" id="UP000826212">
    <property type="component" value="Chromosome"/>
</dbReference>
<protein>
    <submittedName>
        <fullName evidence="1">DUF418 domain-containing protein</fullName>
    </submittedName>
</protein>
<name>A0AC61NNY8_9BACT</name>
<proteinExistence type="predicted"/>